<dbReference type="Proteomes" id="UP000285864">
    <property type="component" value="Unassembled WGS sequence"/>
</dbReference>
<dbReference type="GO" id="GO:0032259">
    <property type="term" value="P:methylation"/>
    <property type="evidence" value="ECO:0007669"/>
    <property type="project" value="UniProtKB-KW"/>
</dbReference>
<dbReference type="GO" id="GO:0008168">
    <property type="term" value="F:methyltransferase activity"/>
    <property type="evidence" value="ECO:0007669"/>
    <property type="project" value="UniProtKB-KW"/>
</dbReference>
<evidence type="ECO:0000313" key="1">
    <source>
        <dbReference type="EMBL" id="RGR98420.1"/>
    </source>
</evidence>
<dbReference type="GeneID" id="79858868"/>
<keyword evidence="2" id="KW-1185">Reference proteome</keyword>
<reference evidence="1 2" key="1">
    <citation type="submission" date="2018-08" db="EMBL/GenBank/DDBJ databases">
        <title>A genome reference for cultivated species of the human gut microbiota.</title>
        <authorList>
            <person name="Zou Y."/>
            <person name="Xue W."/>
            <person name="Luo G."/>
        </authorList>
    </citation>
    <scope>NUCLEOTIDE SEQUENCE [LARGE SCALE GENOMIC DNA]</scope>
    <source>
        <strain evidence="1 2">AF24-2</strain>
    </source>
</reference>
<name>A0A412GUB1_9BACT</name>
<dbReference type="PANTHER" id="PTHR43861">
    <property type="entry name" value="TRANS-ACONITATE 2-METHYLTRANSFERASE-RELATED"/>
    <property type="match status" value="1"/>
</dbReference>
<dbReference type="CDD" id="cd02440">
    <property type="entry name" value="AdoMet_MTases"/>
    <property type="match status" value="1"/>
</dbReference>
<sequence>MNILNIDTCPLCGKTHFEEVMTCTDHYATGEKFTIYRCKACGFLFTQHVPDESEIGRYYESPDYISHTDTRKGLANRLYHYVRGFMLGRKASLIERICGTRNGSLLDIGTGTGYFSHFMQKRGWKVSAIEKSPQARAFAKEHFELMVEAPEALAAYGKGSFDVITLWHVMEHLQDINGTWKRLADMLKECGVLVVAVPNPVSFDAQHYREMWAAYDVPRHLWHFTPSVMQQFGAKYDFILTERHPMPFDAFYVSMLSEKYRGSRMPFLKGMIKGTEAWFASLVKKEQSSSMIYIFRKK</sequence>
<dbReference type="InterPro" id="IPR029063">
    <property type="entry name" value="SAM-dependent_MTases_sf"/>
</dbReference>
<accession>A0A412GUB1</accession>
<dbReference type="Pfam" id="PF13489">
    <property type="entry name" value="Methyltransf_23"/>
    <property type="match status" value="1"/>
</dbReference>
<dbReference type="RefSeq" id="WP_040311731.1">
    <property type="nucleotide sequence ID" value="NZ_CABKNL010000076.1"/>
</dbReference>
<gene>
    <name evidence="1" type="ORF">DWY20_04525</name>
</gene>
<dbReference type="EMBL" id="QRUU01000012">
    <property type="protein sequence ID" value="RGR98420.1"/>
    <property type="molecule type" value="Genomic_DNA"/>
</dbReference>
<evidence type="ECO:0000313" key="2">
    <source>
        <dbReference type="Proteomes" id="UP000285864"/>
    </source>
</evidence>
<protein>
    <submittedName>
        <fullName evidence="1">Class I SAM-dependent methyltransferase</fullName>
    </submittedName>
</protein>
<keyword evidence="1" id="KW-0808">Transferase</keyword>
<dbReference type="SUPFAM" id="SSF53335">
    <property type="entry name" value="S-adenosyl-L-methionine-dependent methyltransferases"/>
    <property type="match status" value="1"/>
</dbReference>
<organism evidence="1 2">
    <name type="scientific">Phocaeicola coprocola</name>
    <dbReference type="NCBI Taxonomy" id="310298"/>
    <lineage>
        <taxon>Bacteria</taxon>
        <taxon>Pseudomonadati</taxon>
        <taxon>Bacteroidota</taxon>
        <taxon>Bacteroidia</taxon>
        <taxon>Bacteroidales</taxon>
        <taxon>Bacteroidaceae</taxon>
        <taxon>Phocaeicola</taxon>
    </lineage>
</organism>
<comment type="caution">
    <text evidence="1">The sequence shown here is derived from an EMBL/GenBank/DDBJ whole genome shotgun (WGS) entry which is preliminary data.</text>
</comment>
<proteinExistence type="predicted"/>
<dbReference type="AlphaFoldDB" id="A0A412GUB1"/>
<keyword evidence="1" id="KW-0489">Methyltransferase</keyword>
<dbReference type="Gene3D" id="3.40.50.150">
    <property type="entry name" value="Vaccinia Virus protein VP39"/>
    <property type="match status" value="1"/>
</dbReference>